<evidence type="ECO:0000256" key="1">
    <source>
        <dbReference type="SAM" id="SignalP"/>
    </source>
</evidence>
<protein>
    <submittedName>
        <fullName evidence="2">Putative secreted peptide</fullName>
    </submittedName>
</protein>
<evidence type="ECO:0000313" key="2">
    <source>
        <dbReference type="EMBL" id="MBW31023.1"/>
    </source>
</evidence>
<keyword evidence="1" id="KW-0732">Signal</keyword>
<accession>A0A2M3ZR94</accession>
<dbReference type="AlphaFoldDB" id="A0A2M3ZR94"/>
<organism evidence="2">
    <name type="scientific">Anopheles braziliensis</name>
    <dbReference type="NCBI Taxonomy" id="58242"/>
    <lineage>
        <taxon>Eukaryota</taxon>
        <taxon>Metazoa</taxon>
        <taxon>Ecdysozoa</taxon>
        <taxon>Arthropoda</taxon>
        <taxon>Hexapoda</taxon>
        <taxon>Insecta</taxon>
        <taxon>Pterygota</taxon>
        <taxon>Neoptera</taxon>
        <taxon>Endopterygota</taxon>
        <taxon>Diptera</taxon>
        <taxon>Nematocera</taxon>
        <taxon>Culicoidea</taxon>
        <taxon>Culicidae</taxon>
        <taxon>Anophelinae</taxon>
        <taxon>Anopheles</taxon>
    </lineage>
</organism>
<reference evidence="2" key="1">
    <citation type="submission" date="2018-01" db="EMBL/GenBank/DDBJ databases">
        <title>An insight into the sialome of Amazonian anophelines.</title>
        <authorList>
            <person name="Ribeiro J.M."/>
            <person name="Scarpassa V."/>
            <person name="Calvo E."/>
        </authorList>
    </citation>
    <scope>NUCLEOTIDE SEQUENCE</scope>
    <source>
        <tissue evidence="2">Salivary glands</tissue>
    </source>
</reference>
<sequence>MTRLRPLMSYRFIFSSAIWTCSGFSNSTIPQPRGLLFSSWKSSTNDTSPTSLRKRSFKSCHRYSYGTFDT</sequence>
<dbReference type="EMBL" id="GGFM01010272">
    <property type="protein sequence ID" value="MBW31023.1"/>
    <property type="molecule type" value="Transcribed_RNA"/>
</dbReference>
<name>A0A2M3ZR94_9DIPT</name>
<feature type="signal peptide" evidence="1">
    <location>
        <begin position="1"/>
        <end position="23"/>
    </location>
</feature>
<feature type="chain" id="PRO_5014733813" evidence="1">
    <location>
        <begin position="24"/>
        <end position="70"/>
    </location>
</feature>
<proteinExistence type="predicted"/>